<keyword evidence="5" id="KW-1185">Reference proteome</keyword>
<comment type="similarity">
    <text evidence="1">Belongs to the GST superfamily. NadH family.</text>
</comment>
<dbReference type="PANTHER" id="PTHR42943">
    <property type="entry name" value="GLUTATHIONE S-TRANSFERASE KAPPA"/>
    <property type="match status" value="1"/>
</dbReference>
<dbReference type="EMBL" id="AAMO01000003">
    <property type="protein sequence ID" value="EAQ03898.1"/>
    <property type="molecule type" value="Genomic_DNA"/>
</dbReference>
<feature type="domain" description="DSBA-like thioredoxin" evidence="3">
    <location>
        <begin position="4"/>
        <end position="189"/>
    </location>
</feature>
<comment type="caution">
    <text evidence="4">The sequence shown here is derived from an EMBL/GenBank/DDBJ whole genome shotgun (WGS) entry which is preliminary data.</text>
</comment>
<dbReference type="OrthoDB" id="5244108at2"/>
<gene>
    <name evidence="4" type="ORF">OB2597_11661</name>
</gene>
<evidence type="ECO:0000256" key="2">
    <source>
        <dbReference type="PIRSR" id="PIRSR006386-1"/>
    </source>
</evidence>
<dbReference type="Pfam" id="PF01323">
    <property type="entry name" value="DSBA"/>
    <property type="match status" value="1"/>
</dbReference>
<accession>A3TWA2</accession>
<dbReference type="InterPro" id="IPR036249">
    <property type="entry name" value="Thioredoxin-like_sf"/>
</dbReference>
<organism evidence="4 5">
    <name type="scientific">Pseudooceanicola batsensis (strain ATCC BAA-863 / DSM 15984 / KCTC 12145 / HTCC2597)</name>
    <name type="common">Oceanicola batsensis</name>
    <dbReference type="NCBI Taxonomy" id="252305"/>
    <lineage>
        <taxon>Bacteria</taxon>
        <taxon>Pseudomonadati</taxon>
        <taxon>Pseudomonadota</taxon>
        <taxon>Alphaproteobacteria</taxon>
        <taxon>Rhodobacterales</taxon>
        <taxon>Paracoccaceae</taxon>
        <taxon>Pseudooceanicola</taxon>
    </lineage>
</organism>
<dbReference type="InterPro" id="IPR001853">
    <property type="entry name" value="DSBA-like_thioredoxin_dom"/>
</dbReference>
<evidence type="ECO:0000256" key="1">
    <source>
        <dbReference type="PIRNR" id="PIRNR006386"/>
    </source>
</evidence>
<evidence type="ECO:0000313" key="5">
    <source>
        <dbReference type="Proteomes" id="UP000004318"/>
    </source>
</evidence>
<comment type="catalytic activity">
    <reaction evidence="1">
        <text>2-hydroxychromene-2-carboxylate = (3E)-4-(2-hydroxyphenyl)-2-oxobut-3-enoate</text>
        <dbReference type="Rhea" id="RHEA:27401"/>
        <dbReference type="ChEBI" id="CHEBI:59350"/>
        <dbReference type="ChEBI" id="CHEBI:59353"/>
        <dbReference type="EC" id="5.99.1.4"/>
    </reaction>
</comment>
<keyword evidence="1 4" id="KW-0413">Isomerase</keyword>
<reference evidence="4 5" key="1">
    <citation type="journal article" date="2010" name="J. Bacteriol.">
        <title>Genome sequences of Oceanicola granulosus HTCC2516(T) and Oceanicola batsensis HTCC2597(TDelta).</title>
        <authorList>
            <person name="Thrash J.C."/>
            <person name="Cho J.C."/>
            <person name="Vergin K.L."/>
            <person name="Giovannoni S.J."/>
        </authorList>
    </citation>
    <scope>NUCLEOTIDE SEQUENCE [LARGE SCALE GENOMIC DNA]</scope>
    <source>
        <strain evidence="5">ATCC BAA-863 / DSM 15984 / KCTC 12145 / HTCC2597</strain>
    </source>
</reference>
<dbReference type="STRING" id="252305.OB2597_11661"/>
<dbReference type="GO" id="GO:0006749">
    <property type="term" value="P:glutathione metabolic process"/>
    <property type="evidence" value="ECO:0007669"/>
    <property type="project" value="TreeGrafter"/>
</dbReference>
<dbReference type="Gene3D" id="3.40.30.10">
    <property type="entry name" value="Glutaredoxin"/>
    <property type="match status" value="1"/>
</dbReference>
<dbReference type="EC" id="5.99.1.4" evidence="1"/>
<evidence type="ECO:0000313" key="4">
    <source>
        <dbReference type="EMBL" id="EAQ03898.1"/>
    </source>
</evidence>
<dbReference type="PIRSF" id="PIRSF006386">
    <property type="entry name" value="HCCAis_GSTk"/>
    <property type="match status" value="1"/>
</dbReference>
<dbReference type="InterPro" id="IPR051924">
    <property type="entry name" value="GST_Kappa/NadH"/>
</dbReference>
<feature type="active site" description="Nucleophile" evidence="2">
    <location>
        <position position="12"/>
    </location>
</feature>
<dbReference type="GO" id="GO:0018845">
    <property type="term" value="F:2-hydroxychromene-2-carboxylate isomerase activity"/>
    <property type="evidence" value="ECO:0007669"/>
    <property type="project" value="UniProtKB-UniRule"/>
</dbReference>
<dbReference type="Proteomes" id="UP000004318">
    <property type="component" value="Unassembled WGS sequence"/>
</dbReference>
<dbReference type="RefSeq" id="WP_009806551.1">
    <property type="nucleotide sequence ID" value="NZ_CH724131.1"/>
</dbReference>
<dbReference type="SUPFAM" id="SSF52833">
    <property type="entry name" value="Thioredoxin-like"/>
    <property type="match status" value="1"/>
</dbReference>
<evidence type="ECO:0000259" key="3">
    <source>
        <dbReference type="Pfam" id="PF01323"/>
    </source>
</evidence>
<dbReference type="GO" id="GO:0004364">
    <property type="term" value="F:glutathione transferase activity"/>
    <property type="evidence" value="ECO:0007669"/>
    <property type="project" value="TreeGrafter"/>
</dbReference>
<proteinExistence type="inferred from homology"/>
<dbReference type="GO" id="GO:0004602">
    <property type="term" value="F:glutathione peroxidase activity"/>
    <property type="evidence" value="ECO:0007669"/>
    <property type="project" value="TreeGrafter"/>
</dbReference>
<dbReference type="PANTHER" id="PTHR42943:SF2">
    <property type="entry name" value="GLUTATHIONE S-TRANSFERASE KAPPA 1"/>
    <property type="match status" value="1"/>
</dbReference>
<protein>
    <recommendedName>
        <fullName evidence="1">2-hydroxychromene-2-carboxylate isomerase</fullName>
        <ecNumber evidence="1">5.99.1.4</ecNumber>
    </recommendedName>
</protein>
<dbReference type="AlphaFoldDB" id="A3TWA2"/>
<dbReference type="InterPro" id="IPR014440">
    <property type="entry name" value="HCCAis_GSTk"/>
</dbReference>
<sequence length="196" mass="22004">MPKLEFWISIGSTYSYLSVSRIGALAEREAVSIDWRPFSVREIMTEMDNIPFATKPVKAAYMWRDIERRARDHGLSPQLPAPYPLENFDRANRIGVLASEEGWFGAYVTATYQAWFEEGVPAGTVENLTRVLPGCGQQMDRVVADAESERIGAAYAAATQDARDRGIFGAPSFVCEDGELFWGDDRLEAAIEWARR</sequence>
<dbReference type="eggNOG" id="COG3917">
    <property type="taxonomic scope" value="Bacteria"/>
</dbReference>
<name>A3TWA2_PSEBH</name>
<dbReference type="HOGENOM" id="CLU_069253_1_3_5"/>